<dbReference type="EMBL" id="CM023481">
    <property type="protein sequence ID" value="KAH6948192.1"/>
    <property type="molecule type" value="Genomic_DNA"/>
</dbReference>
<evidence type="ECO:0000313" key="2">
    <source>
        <dbReference type="Proteomes" id="UP000821845"/>
    </source>
</evidence>
<gene>
    <name evidence="1" type="ORF">HPB50_023154</name>
</gene>
<sequence length="399" mass="45524">MSALPWQICFSFIFLAKVCSGLPCDGENYQKLRRQCTQVLHEKVNQVQGDLTRNCRDFADFEVCLRDSWRISYCGSSTTPPENNDTLVQDMKRKYFSNCFSETSALSAECRPDKAVKKLLNCGGQFYDMAAHASNKRSAISLSSLCPEVEKYELCAHKVQQEVNCSLGYQMVPHMQYIADKIVHRYRLLCTALRKSAFQKGTTACDRQRFINDMFLCGYHFANVAEVVGANVEEVCAYVRKYRECHNTSLTNYGCAPPDHLSKDAEKFFVLLTQKYNSTCASQGRARSSPLTSRLTLKEDVYTCDGNRFIRYFFQCAAGFVNATTHMPKDLHYICRVVSIYRHCVNGARHATRCNTRMELNAHLSYMQNFILEQYEPMCAMRRGKTSTESSVSVTEAEL</sequence>
<comment type="caution">
    <text evidence="1">The sequence shown here is derived from an EMBL/GenBank/DDBJ whole genome shotgun (WGS) entry which is preliminary data.</text>
</comment>
<evidence type="ECO:0000313" key="1">
    <source>
        <dbReference type="EMBL" id="KAH6948192.1"/>
    </source>
</evidence>
<accession>A0ACB7TPD1</accession>
<protein>
    <submittedName>
        <fullName evidence="1">Uncharacterized protein</fullName>
    </submittedName>
</protein>
<proteinExistence type="predicted"/>
<keyword evidence="2" id="KW-1185">Reference proteome</keyword>
<name>A0ACB7TPD1_HYAAI</name>
<organism evidence="1 2">
    <name type="scientific">Hyalomma asiaticum</name>
    <name type="common">Tick</name>
    <dbReference type="NCBI Taxonomy" id="266040"/>
    <lineage>
        <taxon>Eukaryota</taxon>
        <taxon>Metazoa</taxon>
        <taxon>Ecdysozoa</taxon>
        <taxon>Arthropoda</taxon>
        <taxon>Chelicerata</taxon>
        <taxon>Arachnida</taxon>
        <taxon>Acari</taxon>
        <taxon>Parasitiformes</taxon>
        <taxon>Ixodida</taxon>
        <taxon>Ixodoidea</taxon>
        <taxon>Ixodidae</taxon>
        <taxon>Hyalomminae</taxon>
        <taxon>Hyalomma</taxon>
    </lineage>
</organism>
<dbReference type="Proteomes" id="UP000821845">
    <property type="component" value="Chromosome 1"/>
</dbReference>
<reference evidence="1" key="1">
    <citation type="submission" date="2020-05" db="EMBL/GenBank/DDBJ databases">
        <title>Large-scale comparative analyses of tick genomes elucidate their genetic diversity and vector capacities.</title>
        <authorList>
            <person name="Jia N."/>
            <person name="Wang J."/>
            <person name="Shi W."/>
            <person name="Du L."/>
            <person name="Sun Y."/>
            <person name="Zhan W."/>
            <person name="Jiang J."/>
            <person name="Wang Q."/>
            <person name="Zhang B."/>
            <person name="Ji P."/>
            <person name="Sakyi L.B."/>
            <person name="Cui X."/>
            <person name="Yuan T."/>
            <person name="Jiang B."/>
            <person name="Yang W."/>
            <person name="Lam T.T.-Y."/>
            <person name="Chang Q."/>
            <person name="Ding S."/>
            <person name="Wang X."/>
            <person name="Zhu J."/>
            <person name="Ruan X."/>
            <person name="Zhao L."/>
            <person name="Wei J."/>
            <person name="Que T."/>
            <person name="Du C."/>
            <person name="Cheng J."/>
            <person name="Dai P."/>
            <person name="Han X."/>
            <person name="Huang E."/>
            <person name="Gao Y."/>
            <person name="Liu J."/>
            <person name="Shao H."/>
            <person name="Ye R."/>
            <person name="Li L."/>
            <person name="Wei W."/>
            <person name="Wang X."/>
            <person name="Wang C."/>
            <person name="Yang T."/>
            <person name="Huo Q."/>
            <person name="Li W."/>
            <person name="Guo W."/>
            <person name="Chen H."/>
            <person name="Zhou L."/>
            <person name="Ni X."/>
            <person name="Tian J."/>
            <person name="Zhou Y."/>
            <person name="Sheng Y."/>
            <person name="Liu T."/>
            <person name="Pan Y."/>
            <person name="Xia L."/>
            <person name="Li J."/>
            <person name="Zhao F."/>
            <person name="Cao W."/>
        </authorList>
    </citation>
    <scope>NUCLEOTIDE SEQUENCE</scope>
    <source>
        <strain evidence="1">Hyas-2018</strain>
    </source>
</reference>